<name>A0A5C8KU00_9GAMM</name>
<dbReference type="PANTHER" id="PTHR30213">
    <property type="entry name" value="INNER MEMBRANE PROTEIN YHJD"/>
    <property type="match status" value="1"/>
</dbReference>
<evidence type="ECO:0000256" key="2">
    <source>
        <dbReference type="ARBA" id="ARBA00022475"/>
    </source>
</evidence>
<comment type="subcellular location">
    <subcellularLocation>
        <location evidence="1">Cell membrane</location>
        <topology evidence="1">Multi-pass membrane protein</topology>
    </subcellularLocation>
</comment>
<dbReference type="GO" id="GO:0005886">
    <property type="term" value="C:plasma membrane"/>
    <property type="evidence" value="ECO:0007669"/>
    <property type="project" value="UniProtKB-SubCell"/>
</dbReference>
<evidence type="ECO:0000256" key="4">
    <source>
        <dbReference type="ARBA" id="ARBA00022989"/>
    </source>
</evidence>
<dbReference type="OrthoDB" id="9797028at2"/>
<organism evidence="7 8">
    <name type="scientific">Alkalisalibacterium limincola</name>
    <dbReference type="NCBI Taxonomy" id="2699169"/>
    <lineage>
        <taxon>Bacteria</taxon>
        <taxon>Pseudomonadati</taxon>
        <taxon>Pseudomonadota</taxon>
        <taxon>Gammaproteobacteria</taxon>
        <taxon>Lysobacterales</taxon>
        <taxon>Lysobacteraceae</taxon>
        <taxon>Alkalisalibacterium</taxon>
    </lineage>
</organism>
<evidence type="ECO:0000256" key="6">
    <source>
        <dbReference type="SAM" id="Phobius"/>
    </source>
</evidence>
<reference evidence="7 8" key="1">
    <citation type="submission" date="2019-08" db="EMBL/GenBank/DDBJ databases">
        <authorList>
            <person name="Karlyshev A.V."/>
        </authorList>
    </citation>
    <scope>NUCLEOTIDE SEQUENCE [LARGE SCALE GENOMIC DNA]</scope>
    <source>
        <strain evidence="7 8">Alg18-2.2</strain>
    </source>
</reference>
<feature type="transmembrane region" description="Helical" evidence="6">
    <location>
        <begin position="185"/>
        <end position="207"/>
    </location>
</feature>
<feature type="transmembrane region" description="Helical" evidence="6">
    <location>
        <begin position="34"/>
        <end position="59"/>
    </location>
</feature>
<feature type="transmembrane region" description="Helical" evidence="6">
    <location>
        <begin position="104"/>
        <end position="124"/>
    </location>
</feature>
<accession>A0A5C8KU00</accession>
<keyword evidence="5 6" id="KW-0472">Membrane</keyword>
<keyword evidence="3 6" id="KW-0812">Transmembrane</keyword>
<evidence type="ECO:0000313" key="7">
    <source>
        <dbReference type="EMBL" id="TXK64876.1"/>
    </source>
</evidence>
<evidence type="ECO:0000256" key="1">
    <source>
        <dbReference type="ARBA" id="ARBA00004651"/>
    </source>
</evidence>
<dbReference type="AlphaFoldDB" id="A0A5C8KU00"/>
<evidence type="ECO:0000256" key="5">
    <source>
        <dbReference type="ARBA" id="ARBA00023136"/>
    </source>
</evidence>
<keyword evidence="4 6" id="KW-1133">Transmembrane helix</keyword>
<dbReference type="Pfam" id="PF03631">
    <property type="entry name" value="Virul_fac_BrkB"/>
    <property type="match status" value="1"/>
</dbReference>
<gene>
    <name evidence="7" type="ORF">FU658_03300</name>
</gene>
<dbReference type="RefSeq" id="WP_147890796.1">
    <property type="nucleotide sequence ID" value="NZ_VRTS01000002.1"/>
</dbReference>
<comment type="caution">
    <text evidence="7">The sequence shown here is derived from an EMBL/GenBank/DDBJ whole genome shotgun (WGS) entry which is preliminary data.</text>
</comment>
<feature type="transmembrane region" description="Helical" evidence="6">
    <location>
        <begin position="251"/>
        <end position="276"/>
    </location>
</feature>
<evidence type="ECO:0000256" key="3">
    <source>
        <dbReference type="ARBA" id="ARBA00022692"/>
    </source>
</evidence>
<proteinExistence type="predicted"/>
<evidence type="ECO:0000313" key="8">
    <source>
        <dbReference type="Proteomes" id="UP000321248"/>
    </source>
</evidence>
<feature type="transmembrane region" description="Helical" evidence="6">
    <location>
        <begin position="150"/>
        <end position="173"/>
    </location>
</feature>
<dbReference type="PIRSF" id="PIRSF035875">
    <property type="entry name" value="RNase_BN"/>
    <property type="match status" value="1"/>
</dbReference>
<dbReference type="Proteomes" id="UP000321248">
    <property type="component" value="Unassembled WGS sequence"/>
</dbReference>
<dbReference type="NCBIfam" id="TIGR00765">
    <property type="entry name" value="yihY_not_rbn"/>
    <property type="match status" value="1"/>
</dbReference>
<keyword evidence="2" id="KW-1003">Cell membrane</keyword>
<feature type="transmembrane region" description="Helical" evidence="6">
    <location>
        <begin position="219"/>
        <end position="239"/>
    </location>
</feature>
<dbReference type="PANTHER" id="PTHR30213:SF1">
    <property type="entry name" value="INNER MEMBRANE PROTEIN YHJD"/>
    <property type="match status" value="1"/>
</dbReference>
<keyword evidence="8" id="KW-1185">Reference proteome</keyword>
<protein>
    <submittedName>
        <fullName evidence="7">YihY/virulence factor BrkB family protein</fullName>
    </submittedName>
</protein>
<dbReference type="EMBL" id="VRTS01000002">
    <property type="protein sequence ID" value="TXK64876.1"/>
    <property type="molecule type" value="Genomic_DNA"/>
</dbReference>
<sequence>MASKRAAIAWAKGMLERLRNSFPARVAARFSDTYILSISASISFYTLLSLAPLVLLLLWGTTFLLPAAKDEFFKQIDMLAGPEAKNTAQMIVDNASATPDTGSMAAVLGGLVLLFGASIVFAQLQQALNRIFRAENQALGGVLGFLRKRLIGMGVVFGLGFLIVVSMIAHAVLQLVIDQLPGGTTVYSTLIAFVLYGLVFGTVYHVLPDRPAGWKLSMAGGFITAALFLVGRWAIGLYLGHAALGSAYGPAGGLVVLLVWIYYSAIVFFSGALMTAMFDEMRKQGRAAQPW</sequence>
<dbReference type="InterPro" id="IPR017039">
    <property type="entry name" value="Virul_fac_BrkB"/>
</dbReference>